<feature type="compositionally biased region" description="Polar residues" evidence="3">
    <location>
        <begin position="548"/>
        <end position="558"/>
    </location>
</feature>
<feature type="region of interest" description="Disordered" evidence="3">
    <location>
        <begin position="281"/>
        <end position="326"/>
    </location>
</feature>
<dbReference type="InterPro" id="IPR032567">
    <property type="entry name" value="RTL1-rel"/>
</dbReference>
<evidence type="ECO:0000256" key="2">
    <source>
        <dbReference type="PROSITE-ProRule" id="PRU00047"/>
    </source>
</evidence>
<dbReference type="STRING" id="47428.A0A284QX25"/>
<dbReference type="CDD" id="cd00303">
    <property type="entry name" value="retropepsin_like"/>
    <property type="match status" value="1"/>
</dbReference>
<keyword evidence="1" id="KW-0507">mRNA processing</keyword>
<dbReference type="GO" id="GO:0006397">
    <property type="term" value="P:mRNA processing"/>
    <property type="evidence" value="ECO:0007669"/>
    <property type="project" value="UniProtKB-KW"/>
</dbReference>
<evidence type="ECO:0000313" key="5">
    <source>
        <dbReference type="EMBL" id="SJL01029.1"/>
    </source>
</evidence>
<dbReference type="InterPro" id="IPR021109">
    <property type="entry name" value="Peptidase_aspartic_dom_sf"/>
</dbReference>
<evidence type="ECO:0000256" key="3">
    <source>
        <dbReference type="SAM" id="MobiDB-lite"/>
    </source>
</evidence>
<feature type="domain" description="CCHC-type" evidence="4">
    <location>
        <begin position="604"/>
        <end position="619"/>
    </location>
</feature>
<sequence length="1260" mass="140757">MEATSLQNEGRGGSTSGSYPGHQGNDSPRPESVDPCPHTTNQPYSSRRPSRSSQCSTASHNPLKTTWQMLLGSRRRKAKQPEAFPPDLAWAAAAPPMQPAAPITFLTTPTPSRAEIIAAPIPRHPVPSPPHIPLPTIPQLTSPQEPQAPVSPVDFTTARSETRTSGTSSRSTTAESARTASRGSSLSPPISIGRPVHQTALSPSQMGYEELVAWIKGVMVTEVSWMADKARVEYYNYLNDDNQLYAGFVLDYEAKNCAATMWNRAHSDQQVPVPAKWITATETPPATLPPSTPPQAQTFPVPVPQPFAGATGGPSGSRPVPPTQPPLTAPTLWTLPRLPSPPKPPTPPAPWALAPGHTDPYGDLKPKILKDVESFKGVSSDISCFFNQCEMQFNLYNRHFRHHPHKVLFCVSRFEGEAQVWWDLQTRALGEDAHGFQRYPDYPEFKTQTKKRFWKDSDARIKGAQWEKLCQAHYADGDQFFQKFEELAFEAGVLENEQLMFKQIEKAARESSKNTIFAADGEVPTTYAQWKHRLLRMDYNFRVRKAENQANPSTCSNDRAQKTTTPQKGGQTMNMTPEKKDNTGTTYGGRGVPMDIDKLKKEGKCFRCGEKGHMSKFCPLQSWNKKKEEVRATTTEEPKTESKVEEVKDAAENGQTYAHSVEHDKYAHSNTSISTSKNPNESHNRYAALLANPQTSLSTTSNDEGKIRTESPADDSAVDANQRMGDAPTQRQATDQASSRRKLHRASSPRGETQPTKATGDKSPIIVTPIDTASLPHGMDGTCYGSGGKSADLCKREPSPIPHEVSLQTEQAAPTSHHGEYCSARNKRKHPDTRPLRLEPGLNRARDAPGTYTLASPFLRHLKPRVEVPDEEDDTSFKRWLAAVVRDSVQNTDVCGPSPTRKSPPSLEAERPTGNGPMCPEETQPTVVRSADRDAKVEKVPIVWTWMKPFTAEWTQHAIHEAKDHSQHVAILTDWLHPRRRQEVCDAMIKDIVGDEEFHSQKYDTIISWLHNLHQAPRKIRGRQGRSVNVAVQLETTDTRRTFSVKALLDSGCMHSVVNSKFVKEHNLNTIKAEFPMPVYNADNTRNEGGDITEYVDMRIRIGDHVERMELAVTNLGDATMFLGYDWLQRHNPIVNWETGDVSLVRCNCRKVPFRLPDEDPEARWGEEVQEGDRILMVDISEAVRVWAMGSKSNELAAEANKQKESKTYKEIVPEWIQDFDSVFSKEKFDKLPARKPWDHAIELIPNAKASLDCKVYPLN</sequence>
<feature type="region of interest" description="Disordered" evidence="3">
    <location>
        <begin position="127"/>
        <end position="193"/>
    </location>
</feature>
<dbReference type="EMBL" id="FUEG01000003">
    <property type="protein sequence ID" value="SJL01029.1"/>
    <property type="molecule type" value="Genomic_DNA"/>
</dbReference>
<feature type="region of interest" description="Disordered" evidence="3">
    <location>
        <begin position="629"/>
        <end position="648"/>
    </location>
</feature>
<dbReference type="InterPro" id="IPR036875">
    <property type="entry name" value="Znf_CCHC_sf"/>
</dbReference>
<keyword evidence="2" id="KW-0479">Metal-binding</keyword>
<proteinExistence type="predicted"/>
<dbReference type="GO" id="GO:0008270">
    <property type="term" value="F:zinc ion binding"/>
    <property type="evidence" value="ECO:0007669"/>
    <property type="project" value="UniProtKB-KW"/>
</dbReference>
<organism evidence="5 6">
    <name type="scientific">Armillaria ostoyae</name>
    <name type="common">Armillaria root rot fungus</name>
    <dbReference type="NCBI Taxonomy" id="47428"/>
    <lineage>
        <taxon>Eukaryota</taxon>
        <taxon>Fungi</taxon>
        <taxon>Dikarya</taxon>
        <taxon>Basidiomycota</taxon>
        <taxon>Agaricomycotina</taxon>
        <taxon>Agaricomycetes</taxon>
        <taxon>Agaricomycetidae</taxon>
        <taxon>Agaricales</taxon>
        <taxon>Marasmiineae</taxon>
        <taxon>Physalacriaceae</taxon>
        <taxon>Armillaria</taxon>
    </lineage>
</organism>
<evidence type="ECO:0000259" key="4">
    <source>
        <dbReference type="PROSITE" id="PS50158"/>
    </source>
</evidence>
<gene>
    <name evidence="5" type="ORF">ARMOST_04345</name>
</gene>
<dbReference type="GO" id="GO:0003676">
    <property type="term" value="F:nucleic acid binding"/>
    <property type="evidence" value="ECO:0007669"/>
    <property type="project" value="InterPro"/>
</dbReference>
<feature type="region of interest" description="Disordered" evidence="3">
    <location>
        <begin position="548"/>
        <end position="594"/>
    </location>
</feature>
<dbReference type="PANTHER" id="PTHR15503:SF22">
    <property type="entry name" value="TRANSPOSON TY3-I GAG POLYPROTEIN"/>
    <property type="match status" value="1"/>
</dbReference>
<dbReference type="InterPro" id="IPR001878">
    <property type="entry name" value="Znf_CCHC"/>
</dbReference>
<evidence type="ECO:0000256" key="1">
    <source>
        <dbReference type="ARBA" id="ARBA00022664"/>
    </source>
</evidence>
<feature type="compositionally biased region" description="Polar residues" evidence="3">
    <location>
        <begin position="54"/>
        <end position="64"/>
    </location>
</feature>
<feature type="compositionally biased region" description="Polar residues" evidence="3">
    <location>
        <begin position="692"/>
        <end position="702"/>
    </location>
</feature>
<protein>
    <recommendedName>
        <fullName evidence="4">CCHC-type domain-containing protein</fullName>
    </recommendedName>
</protein>
<feature type="region of interest" description="Disordered" evidence="3">
    <location>
        <begin position="1"/>
        <end position="64"/>
    </location>
</feature>
<dbReference type="SUPFAM" id="SSF50630">
    <property type="entry name" value="Acid proteases"/>
    <property type="match status" value="1"/>
</dbReference>
<keyword evidence="2" id="KW-0862">Zinc</keyword>
<feature type="compositionally biased region" description="Pro residues" evidence="3">
    <location>
        <begin position="127"/>
        <end position="136"/>
    </location>
</feature>
<keyword evidence="2" id="KW-0863">Zinc-finger</keyword>
<accession>A0A284QX25</accession>
<feature type="compositionally biased region" description="Low complexity" evidence="3">
    <location>
        <begin position="562"/>
        <end position="572"/>
    </location>
</feature>
<feature type="region of interest" description="Disordered" evidence="3">
    <location>
        <begin position="892"/>
        <end position="932"/>
    </location>
</feature>
<dbReference type="Proteomes" id="UP000219338">
    <property type="component" value="Unassembled WGS sequence"/>
</dbReference>
<reference evidence="6" key="1">
    <citation type="journal article" date="2017" name="Nat. Ecol. Evol.">
        <title>Genome expansion and lineage-specific genetic innovations in the forest pathogenic fungi Armillaria.</title>
        <authorList>
            <person name="Sipos G."/>
            <person name="Prasanna A.N."/>
            <person name="Walter M.C."/>
            <person name="O'Connor E."/>
            <person name="Balint B."/>
            <person name="Krizsan K."/>
            <person name="Kiss B."/>
            <person name="Hess J."/>
            <person name="Varga T."/>
            <person name="Slot J."/>
            <person name="Riley R."/>
            <person name="Boka B."/>
            <person name="Rigling D."/>
            <person name="Barry K."/>
            <person name="Lee J."/>
            <person name="Mihaltcheva S."/>
            <person name="LaButti K."/>
            <person name="Lipzen A."/>
            <person name="Waldron R."/>
            <person name="Moloney N.M."/>
            <person name="Sperisen C."/>
            <person name="Kredics L."/>
            <person name="Vagvoelgyi C."/>
            <person name="Patrignani A."/>
            <person name="Fitzpatrick D."/>
            <person name="Nagy I."/>
            <person name="Doyle S."/>
            <person name="Anderson J.B."/>
            <person name="Grigoriev I.V."/>
            <person name="Gueldener U."/>
            <person name="Muensterkoetter M."/>
            <person name="Nagy L.G."/>
        </authorList>
    </citation>
    <scope>NUCLEOTIDE SEQUENCE [LARGE SCALE GENOMIC DNA]</scope>
    <source>
        <strain evidence="6">C18/9</strain>
    </source>
</reference>
<dbReference type="Pfam" id="PF08284">
    <property type="entry name" value="RVP_2"/>
    <property type="match status" value="1"/>
</dbReference>
<dbReference type="PROSITE" id="PS50158">
    <property type="entry name" value="ZF_CCHC"/>
    <property type="match status" value="1"/>
</dbReference>
<dbReference type="AlphaFoldDB" id="A0A284QX25"/>
<dbReference type="Gene3D" id="4.10.60.10">
    <property type="entry name" value="Zinc finger, CCHC-type"/>
    <property type="match status" value="1"/>
</dbReference>
<keyword evidence="6" id="KW-1185">Reference proteome</keyword>
<dbReference type="OrthoDB" id="4502494at2759"/>
<dbReference type="SMART" id="SM00343">
    <property type="entry name" value="ZnF_C2HC"/>
    <property type="match status" value="1"/>
</dbReference>
<feature type="region of interest" description="Disordered" evidence="3">
    <location>
        <begin position="807"/>
        <end position="850"/>
    </location>
</feature>
<dbReference type="SUPFAM" id="SSF57756">
    <property type="entry name" value="Retrovirus zinc finger-like domains"/>
    <property type="match status" value="1"/>
</dbReference>
<dbReference type="PANTHER" id="PTHR15503">
    <property type="entry name" value="LDOC1 RELATED"/>
    <property type="match status" value="1"/>
</dbReference>
<name>A0A284QX25_ARMOS</name>
<evidence type="ECO:0000313" key="6">
    <source>
        <dbReference type="Proteomes" id="UP000219338"/>
    </source>
</evidence>
<feature type="region of interest" description="Disordered" evidence="3">
    <location>
        <begin position="691"/>
        <end position="764"/>
    </location>
</feature>
<feature type="compositionally biased region" description="Low complexity" evidence="3">
    <location>
        <begin position="156"/>
        <end position="185"/>
    </location>
</feature>
<dbReference type="Gene3D" id="2.40.70.10">
    <property type="entry name" value="Acid Proteases"/>
    <property type="match status" value="1"/>
</dbReference>